<evidence type="ECO:0000256" key="8">
    <source>
        <dbReference type="ARBA" id="ARBA00022692"/>
    </source>
</evidence>
<comment type="function">
    <text evidence="12">Dol-P-Glc:Glc(2)Man(9)GlcNAc(2)-PP-Dol alpha-1,2-glucosyltransferase that operates in the biosynthetic pathway of dolichol-linked oligosaccharides, the glycan precursors employed in protein asparagine (N)-glycosylation. The assembly of dolichol-linked oligosaccharides begins on the cytosolic side of the endoplasmic reticulum membrane and finishes in its lumen. The sequential addition of sugars to dolichol pyrophosphate produces dolichol-linked oligosaccharides containing fourteen sugars, including two GlcNAcs, nine mannoses and three glucoses. Once assembled, the oligosaccharide is transferred from the lipid to nascent proteins by oligosaccharyltransferases. In the lumen of the endoplasmic reticulum, adds the third and last glucose residue from dolichyl phosphate glucose (Dol-P-Glc) onto the lipid-linked oligosaccharide intermediate Glc(2)Man(9)GlcNAc(2)-PP-Dol to produce Glc(3)Man(9)GlcNAc(2)-PP-Dol.</text>
</comment>
<keyword evidence="10 14" id="KW-1133">Transmembrane helix</keyword>
<evidence type="ECO:0000256" key="14">
    <source>
        <dbReference type="SAM" id="Phobius"/>
    </source>
</evidence>
<dbReference type="Proteomes" id="UP000286097">
    <property type="component" value="Unassembled WGS sequence"/>
</dbReference>
<evidence type="ECO:0000256" key="6">
    <source>
        <dbReference type="ARBA" id="ARBA00022676"/>
    </source>
</evidence>
<keyword evidence="7" id="KW-0808">Transferase</keyword>
<evidence type="ECO:0000256" key="13">
    <source>
        <dbReference type="ARBA" id="ARBA00048064"/>
    </source>
</evidence>
<evidence type="ECO:0000313" key="18">
    <source>
        <dbReference type="Proteomes" id="UP000286097"/>
    </source>
</evidence>
<evidence type="ECO:0000256" key="4">
    <source>
        <dbReference type="ARBA" id="ARBA00011967"/>
    </source>
</evidence>
<keyword evidence="9" id="KW-0256">Endoplasmic reticulum</keyword>
<accession>A0A3M6V705</accession>
<reference evidence="17 18" key="1">
    <citation type="submission" date="2018-06" db="EMBL/GenBank/DDBJ databases">
        <title>Comparative genomics of downy mildews reveals potential adaptations to biotrophy.</title>
        <authorList>
            <person name="Fletcher K."/>
            <person name="Klosterman S.J."/>
            <person name="Derevnina L."/>
            <person name="Martin F."/>
            <person name="Koike S."/>
            <person name="Reyes Chin-Wo S."/>
            <person name="Mou B."/>
            <person name="Michelmore R."/>
        </authorList>
    </citation>
    <scope>NUCLEOTIDE SEQUENCE [LARGE SCALE GENOMIC DNA]</scope>
    <source>
        <strain evidence="16 18">R13</strain>
        <strain evidence="15 17">R14</strain>
    </source>
</reference>
<comment type="subcellular location">
    <subcellularLocation>
        <location evidence="1">Endoplasmic reticulum membrane</location>
        <topology evidence="1">Multi-pass membrane protein</topology>
    </subcellularLocation>
</comment>
<evidence type="ECO:0000313" key="17">
    <source>
        <dbReference type="Proteomes" id="UP000282087"/>
    </source>
</evidence>
<evidence type="ECO:0000313" key="15">
    <source>
        <dbReference type="EMBL" id="RMX62388.1"/>
    </source>
</evidence>
<keyword evidence="8 14" id="KW-0812">Transmembrane</keyword>
<dbReference type="InterPro" id="IPR016900">
    <property type="entry name" value="Alg10"/>
</dbReference>
<comment type="similarity">
    <text evidence="3">Belongs to the ALG10 glucosyltransferase family.</text>
</comment>
<keyword evidence="17" id="KW-1185">Reference proteome</keyword>
<comment type="catalytic activity">
    <reaction evidence="13">
        <text>an alpha-D-Glc-(1-&gt;3)-alpha-D-Glc-(1-&gt;3)-alpha-D-Man-(1-&gt;2)-alpha-D-Man-(1-&gt;2)-alpha-D-Man-(1-&gt;3)-[alpha-D-Man-(1-&gt;2)-alpha-D-Man-(1-&gt;3)-[alpha-D-Man-(1-&gt;2)-alpha-D-Man-(1-&gt;6)]-alpha-D-Man-(1-&gt;6)]-beta-D-Man-(1-&gt;4)-beta-D-GlcNAc-(1-&gt;4)-alpha-D-GlcNAc-diphospho-di-trans,poly-cis-dolichol + a di-trans,poly-cis-dolichyl beta-D-glucosyl phosphate = a alpha-D-Glc-(1-&gt;2)-alpha-D-Glc-(1-&gt;3)-alpha-D-Glc-(1-&gt;3)-alpha-D-Man-(1-&gt;2)-alpha-D-Man-(1-&gt;2)-alpha-D-Man-(1-&gt;3)-[alpha-D-Man-(1-&gt;2)-alpha-D-Man-(1-&gt;3)-[alpha-D-Man-(1-&gt;2)-alpha-D-Man-(1-&gt;6)]-alpha-D-Man-(1-&gt;6)]-beta-D-Man-(1-&gt;4)-beta-D-GlcNAc-(1-&gt;4)-alpha-D-GlcNAc-diphospho-di-trans,poly-cis-dolichol + a di-trans,poly-cis-dolichyl phosphate + H(+)</text>
        <dbReference type="Rhea" id="RHEA:29543"/>
        <dbReference type="Rhea" id="RHEA-COMP:19498"/>
        <dbReference type="Rhea" id="RHEA-COMP:19502"/>
        <dbReference type="Rhea" id="RHEA-COMP:19512"/>
        <dbReference type="Rhea" id="RHEA-COMP:19522"/>
        <dbReference type="ChEBI" id="CHEBI:15378"/>
        <dbReference type="ChEBI" id="CHEBI:57525"/>
        <dbReference type="ChEBI" id="CHEBI:57683"/>
        <dbReference type="ChEBI" id="CHEBI:132522"/>
        <dbReference type="ChEBI" id="CHEBI:132523"/>
        <dbReference type="EC" id="2.4.1.256"/>
    </reaction>
    <physiologicalReaction direction="left-to-right" evidence="13">
        <dbReference type="Rhea" id="RHEA:29544"/>
    </physiologicalReaction>
</comment>
<keyword evidence="11 14" id="KW-0472">Membrane</keyword>
<evidence type="ECO:0000256" key="2">
    <source>
        <dbReference type="ARBA" id="ARBA00004922"/>
    </source>
</evidence>
<sequence length="77" mass="8731">MAIRRVNGVVLSRSFFPLLSIIAVLGLLFSWILALVNKIVPDPYMVPENPTDEIFHVPQAQKYCNGRFGKFQIQVLT</sequence>
<keyword evidence="6" id="KW-0328">Glycosyltransferase</keyword>
<evidence type="ECO:0000256" key="7">
    <source>
        <dbReference type="ARBA" id="ARBA00022679"/>
    </source>
</evidence>
<evidence type="ECO:0000313" key="16">
    <source>
        <dbReference type="EMBL" id="RQM12199.1"/>
    </source>
</evidence>
<dbReference type="AlphaFoldDB" id="A0A3M6V705"/>
<dbReference type="GO" id="GO:0005789">
    <property type="term" value="C:endoplasmic reticulum membrane"/>
    <property type="evidence" value="ECO:0007669"/>
    <property type="project" value="UniProtKB-SubCell"/>
</dbReference>
<protein>
    <recommendedName>
        <fullName evidence="5">Dol-P-Glc:Glc(2)Man(9)GlcNAc(2)-PP-Dol alpha-1,2-glucosyltransferase</fullName>
        <ecNumber evidence="4">2.4.1.256</ecNumber>
    </recommendedName>
</protein>
<proteinExistence type="inferred from homology"/>
<name>A0A3M6V705_9STRA</name>
<gene>
    <name evidence="16" type="ORF">DD237_007078</name>
    <name evidence="15" type="ORF">DD238_008220</name>
</gene>
<evidence type="ECO:0000256" key="3">
    <source>
        <dbReference type="ARBA" id="ARBA00010600"/>
    </source>
</evidence>
<evidence type="ECO:0000256" key="10">
    <source>
        <dbReference type="ARBA" id="ARBA00022989"/>
    </source>
</evidence>
<comment type="pathway">
    <text evidence="2">Protein modification; protein glycosylation.</text>
</comment>
<evidence type="ECO:0000256" key="11">
    <source>
        <dbReference type="ARBA" id="ARBA00023136"/>
    </source>
</evidence>
<dbReference type="Pfam" id="PF04922">
    <property type="entry name" value="DIE2_ALG10"/>
    <property type="match status" value="1"/>
</dbReference>
<dbReference type="STRING" id="542832.A0A3M6V705"/>
<evidence type="ECO:0000256" key="9">
    <source>
        <dbReference type="ARBA" id="ARBA00022824"/>
    </source>
</evidence>
<organism evidence="15 17">
    <name type="scientific">Peronospora effusa</name>
    <dbReference type="NCBI Taxonomy" id="542832"/>
    <lineage>
        <taxon>Eukaryota</taxon>
        <taxon>Sar</taxon>
        <taxon>Stramenopiles</taxon>
        <taxon>Oomycota</taxon>
        <taxon>Peronosporomycetes</taxon>
        <taxon>Peronosporales</taxon>
        <taxon>Peronosporaceae</taxon>
        <taxon>Peronospora</taxon>
    </lineage>
</organism>
<dbReference type="Proteomes" id="UP000282087">
    <property type="component" value="Unassembled WGS sequence"/>
</dbReference>
<evidence type="ECO:0000256" key="1">
    <source>
        <dbReference type="ARBA" id="ARBA00004477"/>
    </source>
</evidence>
<dbReference type="EMBL" id="QKXF01000353">
    <property type="protein sequence ID" value="RQM12199.1"/>
    <property type="molecule type" value="Genomic_DNA"/>
</dbReference>
<dbReference type="GO" id="GO:0006488">
    <property type="term" value="P:dolichol-linked oligosaccharide biosynthetic process"/>
    <property type="evidence" value="ECO:0007669"/>
    <property type="project" value="InterPro"/>
</dbReference>
<dbReference type="EC" id="2.4.1.256" evidence="4"/>
<dbReference type="GO" id="GO:0106073">
    <property type="term" value="F:dolichyl pyrophosphate Glc2Man9GlcNAc2 alpha-1,2-glucosyltransferase activity"/>
    <property type="evidence" value="ECO:0007669"/>
    <property type="project" value="UniProtKB-EC"/>
</dbReference>
<dbReference type="EMBL" id="QLLG01000669">
    <property type="protein sequence ID" value="RMX62388.1"/>
    <property type="molecule type" value="Genomic_DNA"/>
</dbReference>
<dbReference type="VEuPathDB" id="FungiDB:DD237_007078"/>
<evidence type="ECO:0000256" key="5">
    <source>
        <dbReference type="ARBA" id="ARBA00018512"/>
    </source>
</evidence>
<feature type="transmembrane region" description="Helical" evidence="14">
    <location>
        <begin position="15"/>
        <end position="36"/>
    </location>
</feature>
<comment type="caution">
    <text evidence="15">The sequence shown here is derived from an EMBL/GenBank/DDBJ whole genome shotgun (WGS) entry which is preliminary data.</text>
</comment>
<evidence type="ECO:0000256" key="12">
    <source>
        <dbReference type="ARBA" id="ARBA00044727"/>
    </source>
</evidence>